<reference evidence="2" key="1">
    <citation type="journal article" date="2011" name="Proc. Natl. Acad. Sci. U.S.A.">
        <title>Obligate biotrophy features unraveled by the genomic analysis of rust fungi.</title>
        <authorList>
            <person name="Duplessis S."/>
            <person name="Cuomo C.A."/>
            <person name="Lin Y.-C."/>
            <person name="Aerts A."/>
            <person name="Tisserant E."/>
            <person name="Veneault-Fourrey C."/>
            <person name="Joly D.L."/>
            <person name="Hacquard S."/>
            <person name="Amselem J."/>
            <person name="Cantarel B.L."/>
            <person name="Chiu R."/>
            <person name="Coutinho P.M."/>
            <person name="Feau N."/>
            <person name="Field M."/>
            <person name="Frey P."/>
            <person name="Gelhaye E."/>
            <person name="Goldberg J."/>
            <person name="Grabherr M.G."/>
            <person name="Kodira C.D."/>
            <person name="Kohler A."/>
            <person name="Kuees U."/>
            <person name="Lindquist E.A."/>
            <person name="Lucas S.M."/>
            <person name="Mago R."/>
            <person name="Mauceli E."/>
            <person name="Morin E."/>
            <person name="Murat C."/>
            <person name="Pangilinan J.L."/>
            <person name="Park R."/>
            <person name="Pearson M."/>
            <person name="Quesneville H."/>
            <person name="Rouhier N."/>
            <person name="Sakthikumar S."/>
            <person name="Salamov A.A."/>
            <person name="Schmutz J."/>
            <person name="Selles B."/>
            <person name="Shapiro H."/>
            <person name="Tanguay P."/>
            <person name="Tuskan G.A."/>
            <person name="Henrissat B."/>
            <person name="Van de Peer Y."/>
            <person name="Rouze P."/>
            <person name="Ellis J.G."/>
            <person name="Dodds P.N."/>
            <person name="Schein J.E."/>
            <person name="Zhong S."/>
            <person name="Hamelin R.C."/>
            <person name="Grigoriev I.V."/>
            <person name="Szabo L.J."/>
            <person name="Martin F."/>
        </authorList>
    </citation>
    <scope>NUCLEOTIDE SEQUENCE [LARGE SCALE GENOMIC DNA]</scope>
    <source>
        <strain evidence="2">98AG31 / pathotype 3-4-7</strain>
    </source>
</reference>
<dbReference type="GeneID" id="18931617"/>
<dbReference type="AlphaFoldDB" id="F4R601"/>
<evidence type="ECO:0000313" key="1">
    <source>
        <dbReference type="EMBL" id="EGG12130.1"/>
    </source>
</evidence>
<protein>
    <submittedName>
        <fullName evidence="1">Uncharacterized protein</fullName>
    </submittedName>
</protein>
<dbReference type="OrthoDB" id="2505605at2759"/>
<dbReference type="Proteomes" id="UP000001072">
    <property type="component" value="Unassembled WGS sequence"/>
</dbReference>
<dbReference type="EMBL" id="GL883091">
    <property type="protein sequence ID" value="EGG12130.1"/>
    <property type="molecule type" value="Genomic_DNA"/>
</dbReference>
<dbReference type="HOGENOM" id="CLU_1740942_0_0_1"/>
<proteinExistence type="predicted"/>
<dbReference type="VEuPathDB" id="FungiDB:MELLADRAFT_70725"/>
<evidence type="ECO:0000313" key="2">
    <source>
        <dbReference type="Proteomes" id="UP000001072"/>
    </source>
</evidence>
<dbReference type="RefSeq" id="XP_007404505.1">
    <property type="nucleotide sequence ID" value="XM_007404443.1"/>
</dbReference>
<dbReference type="KEGG" id="mlr:MELLADRAFT_70725"/>
<gene>
    <name evidence="1" type="ORF">MELLADRAFT_70725</name>
</gene>
<organism evidence="2">
    <name type="scientific">Melampsora larici-populina (strain 98AG31 / pathotype 3-4-7)</name>
    <name type="common">Poplar leaf rust fungus</name>
    <dbReference type="NCBI Taxonomy" id="747676"/>
    <lineage>
        <taxon>Eukaryota</taxon>
        <taxon>Fungi</taxon>
        <taxon>Dikarya</taxon>
        <taxon>Basidiomycota</taxon>
        <taxon>Pucciniomycotina</taxon>
        <taxon>Pucciniomycetes</taxon>
        <taxon>Pucciniales</taxon>
        <taxon>Melampsoraceae</taxon>
        <taxon>Melampsora</taxon>
    </lineage>
</organism>
<sequence>MDDTRMIVEKQGISTTDELGTIFFDFVPNVTDNVPHLVAVGSTFPGHFIKHPSKGISYLVKLRHLDSSTEGDENQMEVKSCSVTLNKERSPTLAAVPSRAPRVSSIEIPEKMKVKFNCEEPNWRQGAIVTMRASIQLGQPSALINWTLLR</sequence>
<name>F4R601_MELLP</name>
<dbReference type="InParanoid" id="F4R601"/>
<accession>F4R601</accession>
<keyword evidence="2" id="KW-1185">Reference proteome</keyword>